<name>A0A1W1CWK4_9ZZZZ</name>
<keyword evidence="1" id="KW-0175">Coiled coil</keyword>
<feature type="coiled-coil region" evidence="1">
    <location>
        <begin position="23"/>
        <end position="60"/>
    </location>
</feature>
<dbReference type="EMBL" id="FPHH01000137">
    <property type="protein sequence ID" value="SFV70258.1"/>
    <property type="molecule type" value="Genomic_DNA"/>
</dbReference>
<evidence type="ECO:0000256" key="1">
    <source>
        <dbReference type="SAM" id="Coils"/>
    </source>
</evidence>
<accession>A0A1W1CWK4</accession>
<sequence length="95" mass="10833">MSQIAKLEELLTKSVIPDIKDRLDEIFEEIAGSKEATEDAKEEIEELREFKADLEDVLEDIANGDMDEAEAEELVNDILVAQKEQDEEDFGFVEE</sequence>
<organism evidence="2">
    <name type="scientific">hydrothermal vent metagenome</name>
    <dbReference type="NCBI Taxonomy" id="652676"/>
    <lineage>
        <taxon>unclassified sequences</taxon>
        <taxon>metagenomes</taxon>
        <taxon>ecological metagenomes</taxon>
    </lineage>
</organism>
<gene>
    <name evidence="2" type="ORF">MNB_SM-5-1387</name>
</gene>
<proteinExistence type="predicted"/>
<dbReference type="AlphaFoldDB" id="A0A1W1CWK4"/>
<evidence type="ECO:0000313" key="2">
    <source>
        <dbReference type="EMBL" id="SFV70258.1"/>
    </source>
</evidence>
<protein>
    <submittedName>
        <fullName evidence="2">Uncharacterized protein</fullName>
    </submittedName>
</protein>
<dbReference type="Pfam" id="PF14591">
    <property type="entry name" value="AF0941-like"/>
    <property type="match status" value="1"/>
</dbReference>
<reference evidence="2" key="1">
    <citation type="submission" date="2016-10" db="EMBL/GenBank/DDBJ databases">
        <authorList>
            <person name="de Groot N.N."/>
        </authorList>
    </citation>
    <scope>NUCLEOTIDE SEQUENCE</scope>
</reference>
<dbReference type="InterPro" id="IPR013502">
    <property type="entry name" value="Uncharacterised_AF0941"/>
</dbReference>